<organism evidence="3 4">
    <name type="scientific">Ideonella lacteola</name>
    <dbReference type="NCBI Taxonomy" id="2984193"/>
    <lineage>
        <taxon>Bacteria</taxon>
        <taxon>Pseudomonadati</taxon>
        <taxon>Pseudomonadota</taxon>
        <taxon>Betaproteobacteria</taxon>
        <taxon>Burkholderiales</taxon>
        <taxon>Sphaerotilaceae</taxon>
        <taxon>Ideonella</taxon>
    </lineage>
</organism>
<evidence type="ECO:0000259" key="1">
    <source>
        <dbReference type="Pfam" id="PF03033"/>
    </source>
</evidence>
<accession>A0ABU9BSH6</accession>
<dbReference type="Pfam" id="PF03033">
    <property type="entry name" value="Glyco_transf_28"/>
    <property type="match status" value="1"/>
</dbReference>
<sequence length="423" mass="46821">MVTLGSAGDLHPFLAVARELVRRGHEVRLLSQAPYEDQVRAEGVPFVPVVDEAAHTRTLNHPLLWHPLHGFGVLWRHLAVPGIEPTCEWLGKWAQEAPDRITVFASPLAAGARFARDRWPEQIRLLSGYTAPMGLRSIEDPMFLGSWRVPRWVPPVTRHALWSLLDHWKLEPLGRGTLARWQRHWNTPPLRSPIFGDWLHSPDGGVALYPRSFAGVPASWKARGVVQAGFPLYQPQQSANLEPQTKDFLRQHPRVVVVYPGSAAGTEERFRDLVLPVCRDLALPCVFVGAHLKSAPAATSMGGQRDDVLFLARAPMRQLLRHASHFVHHGGIGSVALGLAAGVRQLVLASAYDQFENAVRVEAVGGGEGYALNRASHKRVRLSLENLATAQRPLLRESDPLIHADAGERAVRQICEALEAARN</sequence>
<dbReference type="InterPro" id="IPR004276">
    <property type="entry name" value="GlycoTrans_28_N"/>
</dbReference>
<proteinExistence type="predicted"/>
<feature type="domain" description="Erythromycin biosynthesis protein CIII-like C-terminal" evidence="2">
    <location>
        <begin position="306"/>
        <end position="385"/>
    </location>
</feature>
<dbReference type="Pfam" id="PF06722">
    <property type="entry name" value="EryCIII-like_C"/>
    <property type="match status" value="1"/>
</dbReference>
<protein>
    <submittedName>
        <fullName evidence="3">Nucleotide disphospho-sugar-binding domain-containing protein</fullName>
    </submittedName>
</protein>
<dbReference type="EMBL" id="JBBUTG010000008">
    <property type="protein sequence ID" value="MEK8032069.1"/>
    <property type="molecule type" value="Genomic_DNA"/>
</dbReference>
<evidence type="ECO:0000313" key="3">
    <source>
        <dbReference type="EMBL" id="MEK8032069.1"/>
    </source>
</evidence>
<dbReference type="InterPro" id="IPR010610">
    <property type="entry name" value="EryCIII-like_C"/>
</dbReference>
<dbReference type="Gene3D" id="3.40.50.2000">
    <property type="entry name" value="Glycogen Phosphorylase B"/>
    <property type="match status" value="2"/>
</dbReference>
<dbReference type="SUPFAM" id="SSF53756">
    <property type="entry name" value="UDP-Glycosyltransferase/glycogen phosphorylase"/>
    <property type="match status" value="1"/>
</dbReference>
<dbReference type="Proteomes" id="UP001371218">
    <property type="component" value="Unassembled WGS sequence"/>
</dbReference>
<reference evidence="3 4" key="1">
    <citation type="submission" date="2024-04" db="EMBL/GenBank/DDBJ databases">
        <title>Novel species of the genus Ideonella isolated from streams.</title>
        <authorList>
            <person name="Lu H."/>
        </authorList>
    </citation>
    <scope>NUCLEOTIDE SEQUENCE [LARGE SCALE GENOMIC DNA]</scope>
    <source>
        <strain evidence="3 4">DXS29W</strain>
    </source>
</reference>
<evidence type="ECO:0000313" key="4">
    <source>
        <dbReference type="Proteomes" id="UP001371218"/>
    </source>
</evidence>
<gene>
    <name evidence="3" type="ORF">AACH06_14680</name>
</gene>
<keyword evidence="4" id="KW-1185">Reference proteome</keyword>
<dbReference type="PANTHER" id="PTHR48050">
    <property type="entry name" value="STEROL 3-BETA-GLUCOSYLTRANSFERASE"/>
    <property type="match status" value="1"/>
</dbReference>
<dbReference type="RefSeq" id="WP_341426481.1">
    <property type="nucleotide sequence ID" value="NZ_JBBUTG010000008.1"/>
</dbReference>
<feature type="domain" description="Glycosyltransferase family 28 N-terminal" evidence="1">
    <location>
        <begin position="1"/>
        <end position="69"/>
    </location>
</feature>
<comment type="caution">
    <text evidence="3">The sequence shown here is derived from an EMBL/GenBank/DDBJ whole genome shotgun (WGS) entry which is preliminary data.</text>
</comment>
<name>A0ABU9BSH6_9BURK</name>
<dbReference type="InterPro" id="IPR050426">
    <property type="entry name" value="Glycosyltransferase_28"/>
</dbReference>
<evidence type="ECO:0000259" key="2">
    <source>
        <dbReference type="Pfam" id="PF06722"/>
    </source>
</evidence>
<dbReference type="PANTHER" id="PTHR48050:SF13">
    <property type="entry name" value="STEROL 3-BETA-GLUCOSYLTRANSFERASE UGT80A2"/>
    <property type="match status" value="1"/>
</dbReference>